<accession>A0A086BPL9</accession>
<evidence type="ECO:0000256" key="7">
    <source>
        <dbReference type="SAM" id="SignalP"/>
    </source>
</evidence>
<dbReference type="EMBL" id="ATLK01000001">
    <property type="protein sequence ID" value="KFF31883.1"/>
    <property type="molecule type" value="Genomic_DNA"/>
</dbReference>
<keyword evidence="3 6" id="KW-0812">Transmembrane</keyword>
<evidence type="ECO:0000256" key="1">
    <source>
        <dbReference type="ARBA" id="ARBA00004651"/>
    </source>
</evidence>
<keyword evidence="10" id="KW-1185">Reference proteome</keyword>
<keyword evidence="4 6" id="KW-1133">Transmembrane helix</keyword>
<dbReference type="AlphaFoldDB" id="A0A086BPL9"/>
<name>A0A086BPL9_9BIFI</name>
<dbReference type="PROSITE" id="PS51257">
    <property type="entry name" value="PROKAR_LIPOPROTEIN"/>
    <property type="match status" value="1"/>
</dbReference>
<gene>
    <name evidence="9" type="ORF">BBOMB_1292</name>
</gene>
<dbReference type="STRING" id="1341695.BBOMB_1292"/>
<comment type="caution">
    <text evidence="9">The sequence shown here is derived from an EMBL/GenBank/DDBJ whole genome shotgun (WGS) entry which is preliminary data.</text>
</comment>
<evidence type="ECO:0000313" key="10">
    <source>
        <dbReference type="Proteomes" id="UP000028730"/>
    </source>
</evidence>
<dbReference type="InterPro" id="IPR018076">
    <property type="entry name" value="T2SS_GspF_dom"/>
</dbReference>
<feature type="transmembrane region" description="Helical" evidence="6">
    <location>
        <begin position="199"/>
        <end position="224"/>
    </location>
</feature>
<proteinExistence type="predicted"/>
<reference evidence="9 10" key="1">
    <citation type="journal article" date="2014" name="Appl. Environ. Microbiol.">
        <title>Genomic encyclopedia of type strains of the genus Bifidobacterium.</title>
        <authorList>
            <person name="Milani C."/>
            <person name="Lugli G.A."/>
            <person name="Duranti S."/>
            <person name="Turroni F."/>
            <person name="Bottacini F."/>
            <person name="Mangifesta M."/>
            <person name="Sanchez B."/>
            <person name="Viappiani A."/>
            <person name="Mancabelli L."/>
            <person name="Taminiau B."/>
            <person name="Delcenserie V."/>
            <person name="Barrangou R."/>
            <person name="Margolles A."/>
            <person name="van Sinderen D."/>
            <person name="Ventura M."/>
        </authorList>
    </citation>
    <scope>NUCLEOTIDE SEQUENCE [LARGE SCALE GENOMIC DNA]</scope>
    <source>
        <strain evidence="9 10">DSM 19703</strain>
    </source>
</reference>
<evidence type="ECO:0000313" key="9">
    <source>
        <dbReference type="EMBL" id="KFF31883.1"/>
    </source>
</evidence>
<keyword evidence="2" id="KW-1003">Cell membrane</keyword>
<feature type="chain" id="PRO_5001804683" evidence="7">
    <location>
        <begin position="29"/>
        <end position="225"/>
    </location>
</feature>
<dbReference type="GO" id="GO:0005886">
    <property type="term" value="C:plasma membrane"/>
    <property type="evidence" value="ECO:0007669"/>
    <property type="project" value="UniProtKB-SubCell"/>
</dbReference>
<evidence type="ECO:0000256" key="4">
    <source>
        <dbReference type="ARBA" id="ARBA00022989"/>
    </source>
</evidence>
<keyword evidence="7" id="KW-0732">Signal</keyword>
<dbReference type="PANTHER" id="PTHR35007">
    <property type="entry name" value="INTEGRAL MEMBRANE PROTEIN-RELATED"/>
    <property type="match status" value="1"/>
</dbReference>
<organism evidence="9 10">
    <name type="scientific">Bifidobacterium bombi DSM 19703</name>
    <dbReference type="NCBI Taxonomy" id="1341695"/>
    <lineage>
        <taxon>Bacteria</taxon>
        <taxon>Bacillati</taxon>
        <taxon>Actinomycetota</taxon>
        <taxon>Actinomycetes</taxon>
        <taxon>Bifidobacteriales</taxon>
        <taxon>Bifidobacteriaceae</taxon>
        <taxon>Bifidobacterium</taxon>
    </lineage>
</organism>
<dbReference type="PANTHER" id="PTHR35007:SF2">
    <property type="entry name" value="PILUS ASSEMBLE PROTEIN"/>
    <property type="match status" value="1"/>
</dbReference>
<dbReference type="Proteomes" id="UP000028730">
    <property type="component" value="Unassembled WGS sequence"/>
</dbReference>
<evidence type="ECO:0000256" key="3">
    <source>
        <dbReference type="ARBA" id="ARBA00022692"/>
    </source>
</evidence>
<feature type="signal peptide" evidence="7">
    <location>
        <begin position="1"/>
        <end position="28"/>
    </location>
</feature>
<evidence type="ECO:0000256" key="6">
    <source>
        <dbReference type="SAM" id="Phobius"/>
    </source>
</evidence>
<dbReference type="eggNOG" id="COG2064">
    <property type="taxonomic scope" value="Bacteria"/>
</dbReference>
<sequence>MFGFRLFCFCAGVCLGMCCYLALSTACASVGRLSTQFLSIREEYGIAGCGMAHTGSDGHEADRPSIGLVLRMVAVAVQSGASIPRALEQVGQVLSGPFAYSLRIVADGLLRGYAWHDVWIRAGGESVSEKGGRNWFGESSRSFFDERDEKDLSLLRDALEDSWMRGSSPISRLESTIEQIDARQRHDIEQASSKLSVKILMPTGLCFLPAFMLIGVIPAVASFVS</sequence>
<dbReference type="Pfam" id="PF00482">
    <property type="entry name" value="T2SSF"/>
    <property type="match status" value="1"/>
</dbReference>
<comment type="subcellular location">
    <subcellularLocation>
        <location evidence="1">Cell membrane</location>
        <topology evidence="1">Multi-pass membrane protein</topology>
    </subcellularLocation>
</comment>
<evidence type="ECO:0000256" key="5">
    <source>
        <dbReference type="ARBA" id="ARBA00023136"/>
    </source>
</evidence>
<feature type="domain" description="Type II secretion system protein GspF" evidence="8">
    <location>
        <begin position="70"/>
        <end position="216"/>
    </location>
</feature>
<protein>
    <submittedName>
        <fullName evidence="9">Flp pilus assembly protein TadC</fullName>
    </submittedName>
</protein>
<evidence type="ECO:0000256" key="2">
    <source>
        <dbReference type="ARBA" id="ARBA00022475"/>
    </source>
</evidence>
<keyword evidence="5 6" id="KW-0472">Membrane</keyword>
<evidence type="ECO:0000259" key="8">
    <source>
        <dbReference type="Pfam" id="PF00482"/>
    </source>
</evidence>